<dbReference type="CDD" id="cd06530">
    <property type="entry name" value="S26_SPase_I"/>
    <property type="match status" value="1"/>
</dbReference>
<evidence type="ECO:0000313" key="11">
    <source>
        <dbReference type="EMBL" id="TQF12324.1"/>
    </source>
</evidence>
<dbReference type="PROSITE" id="PS00760">
    <property type="entry name" value="SPASE_I_2"/>
    <property type="match status" value="1"/>
</dbReference>
<evidence type="ECO:0000256" key="6">
    <source>
        <dbReference type="ARBA" id="ARBA00022801"/>
    </source>
</evidence>
<evidence type="ECO:0000313" key="12">
    <source>
        <dbReference type="Proteomes" id="UP000315369"/>
    </source>
</evidence>
<keyword evidence="6 8" id="KW-0378">Hydrolase</keyword>
<proteinExistence type="inferred from homology"/>
<dbReference type="SUPFAM" id="SSF51306">
    <property type="entry name" value="LexA/Signal peptidase"/>
    <property type="match status" value="1"/>
</dbReference>
<evidence type="ECO:0000256" key="9">
    <source>
        <dbReference type="RuleBase" id="RU362042"/>
    </source>
</evidence>
<dbReference type="AlphaFoldDB" id="A0A540WV58"/>
<gene>
    <name evidence="11" type="primary">lepB</name>
    <name evidence="11" type="ORF">FJV41_29730</name>
</gene>
<dbReference type="EMBL" id="VIFM01000144">
    <property type="protein sequence ID" value="TQF12324.1"/>
    <property type="molecule type" value="Genomic_DNA"/>
</dbReference>
<evidence type="ECO:0000256" key="4">
    <source>
        <dbReference type="ARBA" id="ARBA00019232"/>
    </source>
</evidence>
<evidence type="ECO:0000256" key="5">
    <source>
        <dbReference type="ARBA" id="ARBA00022670"/>
    </source>
</evidence>
<comment type="catalytic activity">
    <reaction evidence="1 8">
        <text>Cleavage of hydrophobic, N-terminal signal or leader sequences from secreted and periplasmic proteins.</text>
        <dbReference type="EC" id="3.4.21.89"/>
    </reaction>
</comment>
<dbReference type="OrthoDB" id="9815782at2"/>
<feature type="active site" evidence="7">
    <location>
        <position position="50"/>
    </location>
</feature>
<dbReference type="PRINTS" id="PR00727">
    <property type="entry name" value="LEADERPTASE"/>
</dbReference>
<dbReference type="Gene3D" id="2.10.109.10">
    <property type="entry name" value="Umud Fragment, subunit A"/>
    <property type="match status" value="1"/>
</dbReference>
<dbReference type="GO" id="GO:0016020">
    <property type="term" value="C:membrane"/>
    <property type="evidence" value="ECO:0007669"/>
    <property type="project" value="UniProtKB-SubCell"/>
</dbReference>
<evidence type="ECO:0000256" key="7">
    <source>
        <dbReference type="PIRSR" id="PIRSR600223-1"/>
    </source>
</evidence>
<comment type="similarity">
    <text evidence="2 9">Belongs to the peptidase S26 family.</text>
</comment>
<keyword evidence="12" id="KW-1185">Reference proteome</keyword>
<feature type="transmembrane region" description="Helical" evidence="8">
    <location>
        <begin position="20"/>
        <end position="40"/>
    </location>
</feature>
<dbReference type="InterPro" id="IPR019758">
    <property type="entry name" value="Pept_S26A_signal_pept_1_CS"/>
</dbReference>
<dbReference type="InterPro" id="IPR000223">
    <property type="entry name" value="Pept_S26A_signal_pept_1"/>
</dbReference>
<name>A0A540WV58_9BACT</name>
<keyword evidence="8" id="KW-0812">Transmembrane</keyword>
<dbReference type="Pfam" id="PF10502">
    <property type="entry name" value="Peptidase_S26"/>
    <property type="match status" value="1"/>
</dbReference>
<dbReference type="InterPro" id="IPR019533">
    <property type="entry name" value="Peptidase_S26"/>
</dbReference>
<dbReference type="EC" id="3.4.21.89" evidence="3 8"/>
<protein>
    <recommendedName>
        <fullName evidence="4 8">Signal peptidase I</fullName>
        <ecNumber evidence="3 8">3.4.21.89</ecNumber>
    </recommendedName>
</protein>
<dbReference type="GO" id="GO:0009003">
    <property type="term" value="F:signal peptidase activity"/>
    <property type="evidence" value="ECO:0007669"/>
    <property type="project" value="UniProtKB-EC"/>
</dbReference>
<evidence type="ECO:0000256" key="8">
    <source>
        <dbReference type="RuleBase" id="RU003993"/>
    </source>
</evidence>
<keyword evidence="8" id="KW-1133">Transmembrane helix</keyword>
<dbReference type="PROSITE" id="PS00501">
    <property type="entry name" value="SPASE_I_1"/>
    <property type="match status" value="1"/>
</dbReference>
<feature type="domain" description="Peptidase S26" evidence="10">
    <location>
        <begin position="24"/>
        <end position="180"/>
    </location>
</feature>
<sequence>MSNHCQDAPAHTQKKWKIPWRMVIGVGALVLLAVLLRGFVVHPRLIVSGSMEPTLAVGDRLVVDTLSYRVHPPQAGDVVVFEPPPELVRSGDLRQHIAIKRVIALPGQEVRVRDGQVFVDGRLLQEPYVAAAPTYQWGPARVPEDRLFVLGDNRNASSDSHVWGPLPRRSVTGKAWLRFWPPERAGAL</sequence>
<reference evidence="11 12" key="1">
    <citation type="submission" date="2019-06" db="EMBL/GenBank/DDBJ databases">
        <authorList>
            <person name="Livingstone P."/>
            <person name="Whitworth D."/>
        </authorList>
    </citation>
    <scope>NUCLEOTIDE SEQUENCE [LARGE SCALE GENOMIC DNA]</scope>
    <source>
        <strain evidence="11 12">AM401</strain>
    </source>
</reference>
<feature type="active site" evidence="7">
    <location>
        <position position="100"/>
    </location>
</feature>
<dbReference type="GO" id="GO:0006465">
    <property type="term" value="P:signal peptide processing"/>
    <property type="evidence" value="ECO:0007669"/>
    <property type="project" value="InterPro"/>
</dbReference>
<dbReference type="PANTHER" id="PTHR43390">
    <property type="entry name" value="SIGNAL PEPTIDASE I"/>
    <property type="match status" value="1"/>
</dbReference>
<accession>A0A540WV58</accession>
<evidence type="ECO:0000256" key="1">
    <source>
        <dbReference type="ARBA" id="ARBA00000677"/>
    </source>
</evidence>
<dbReference type="InterPro" id="IPR019757">
    <property type="entry name" value="Pept_S26A_signal_pept_1_Lys-AS"/>
</dbReference>
<keyword evidence="5 8" id="KW-0645">Protease</keyword>
<dbReference type="Proteomes" id="UP000315369">
    <property type="component" value="Unassembled WGS sequence"/>
</dbReference>
<comment type="subcellular location">
    <subcellularLocation>
        <location evidence="9">Membrane</location>
        <topology evidence="9">Single-pass type II membrane protein</topology>
    </subcellularLocation>
</comment>
<dbReference type="NCBIfam" id="TIGR02227">
    <property type="entry name" value="sigpep_I_bact"/>
    <property type="match status" value="1"/>
</dbReference>
<dbReference type="InterPro" id="IPR036286">
    <property type="entry name" value="LexA/Signal_pep-like_sf"/>
</dbReference>
<comment type="caution">
    <text evidence="11">The sequence shown here is derived from an EMBL/GenBank/DDBJ whole genome shotgun (WGS) entry which is preliminary data.</text>
</comment>
<dbReference type="InterPro" id="IPR019756">
    <property type="entry name" value="Pept_S26A_signal_pept_1_Ser-AS"/>
</dbReference>
<evidence type="ECO:0000259" key="10">
    <source>
        <dbReference type="Pfam" id="PF10502"/>
    </source>
</evidence>
<keyword evidence="8" id="KW-0472">Membrane</keyword>
<evidence type="ECO:0000256" key="3">
    <source>
        <dbReference type="ARBA" id="ARBA00013208"/>
    </source>
</evidence>
<evidence type="ECO:0000256" key="2">
    <source>
        <dbReference type="ARBA" id="ARBA00009370"/>
    </source>
</evidence>
<dbReference type="GO" id="GO:0004252">
    <property type="term" value="F:serine-type endopeptidase activity"/>
    <property type="evidence" value="ECO:0007669"/>
    <property type="project" value="InterPro"/>
</dbReference>
<organism evidence="11 12">
    <name type="scientific">Myxococcus llanfairpwllgwyngyllgogerychwyrndrobwllllantysiliogogogochensis</name>
    <dbReference type="NCBI Taxonomy" id="2590453"/>
    <lineage>
        <taxon>Bacteria</taxon>
        <taxon>Pseudomonadati</taxon>
        <taxon>Myxococcota</taxon>
        <taxon>Myxococcia</taxon>
        <taxon>Myxococcales</taxon>
        <taxon>Cystobacterineae</taxon>
        <taxon>Myxococcaceae</taxon>
        <taxon>Myxococcus</taxon>
    </lineage>
</organism>
<dbReference type="PANTHER" id="PTHR43390:SF1">
    <property type="entry name" value="CHLOROPLAST PROCESSING PEPTIDASE"/>
    <property type="match status" value="1"/>
</dbReference>
<dbReference type="PROSITE" id="PS00761">
    <property type="entry name" value="SPASE_I_3"/>
    <property type="match status" value="1"/>
</dbReference>